<dbReference type="AlphaFoldDB" id="A0A5N6M725"/>
<feature type="region of interest" description="Disordered" evidence="5">
    <location>
        <begin position="321"/>
        <end position="344"/>
    </location>
</feature>
<evidence type="ECO:0000259" key="6">
    <source>
        <dbReference type="Pfam" id="PF23399"/>
    </source>
</evidence>
<keyword evidence="9" id="KW-1185">Reference proteome</keyword>
<proteinExistence type="inferred from homology"/>
<evidence type="ECO:0000313" key="8">
    <source>
        <dbReference type="EMBL" id="KAD3336435.1"/>
    </source>
</evidence>
<dbReference type="GO" id="GO:0005672">
    <property type="term" value="C:transcription factor TFIIA complex"/>
    <property type="evidence" value="ECO:0007669"/>
    <property type="project" value="InterPro"/>
</dbReference>
<feature type="region of interest" description="Disordered" evidence="5">
    <location>
        <begin position="623"/>
        <end position="667"/>
    </location>
</feature>
<gene>
    <name evidence="8" type="ORF">E3N88_31954</name>
</gene>
<dbReference type="PANTHER" id="PTHR12694:SF8">
    <property type="entry name" value="TRANSCRIPTION INITIATION FACTOR IIA SUBUNIT 1"/>
    <property type="match status" value="1"/>
</dbReference>
<evidence type="ECO:0000256" key="1">
    <source>
        <dbReference type="ARBA" id="ARBA00004123"/>
    </source>
</evidence>
<dbReference type="FunFam" id="1.10.287.100:FF:000001">
    <property type="entry name" value="Transcription initiation factor IIA subunit"/>
    <property type="match status" value="1"/>
</dbReference>
<dbReference type="Gene3D" id="1.10.287.100">
    <property type="match status" value="1"/>
</dbReference>
<feature type="compositionally biased region" description="Basic and acidic residues" evidence="5">
    <location>
        <begin position="658"/>
        <end position="667"/>
    </location>
</feature>
<dbReference type="Pfam" id="PF23403">
    <property type="entry name" value="LTI65_LTI78_N"/>
    <property type="match status" value="1"/>
</dbReference>
<dbReference type="FunFam" id="2.30.18.10:FF:000005">
    <property type="entry name" value="transcription initiation factor IIA large subunit"/>
    <property type="match status" value="1"/>
</dbReference>
<dbReference type="InterPro" id="IPR004855">
    <property type="entry name" value="TFIIA_asu/bsu"/>
</dbReference>
<feature type="domain" description="LTI65/LTI78 N-terminal" evidence="7">
    <location>
        <begin position="461"/>
        <end position="521"/>
    </location>
</feature>
<organism evidence="8 9">
    <name type="scientific">Mikania micrantha</name>
    <name type="common">bitter vine</name>
    <dbReference type="NCBI Taxonomy" id="192012"/>
    <lineage>
        <taxon>Eukaryota</taxon>
        <taxon>Viridiplantae</taxon>
        <taxon>Streptophyta</taxon>
        <taxon>Embryophyta</taxon>
        <taxon>Tracheophyta</taxon>
        <taxon>Spermatophyta</taxon>
        <taxon>Magnoliopsida</taxon>
        <taxon>eudicotyledons</taxon>
        <taxon>Gunneridae</taxon>
        <taxon>Pentapetalae</taxon>
        <taxon>asterids</taxon>
        <taxon>campanulids</taxon>
        <taxon>Asterales</taxon>
        <taxon>Asteraceae</taxon>
        <taxon>Asteroideae</taxon>
        <taxon>Heliantheae alliance</taxon>
        <taxon>Eupatorieae</taxon>
        <taxon>Mikania</taxon>
    </lineage>
</organism>
<reference evidence="8 9" key="1">
    <citation type="submission" date="2019-05" db="EMBL/GenBank/DDBJ databases">
        <title>Mikania micrantha, genome provides insights into the molecular mechanism of rapid growth.</title>
        <authorList>
            <person name="Liu B."/>
        </authorList>
    </citation>
    <scope>NUCLEOTIDE SEQUENCE [LARGE SCALE GENOMIC DNA]</scope>
    <source>
        <strain evidence="8">NLD-2019</strain>
        <tissue evidence="8">Leaf</tissue>
    </source>
</reference>
<evidence type="ECO:0000256" key="2">
    <source>
        <dbReference type="ARBA" id="ARBA00010059"/>
    </source>
</evidence>
<dbReference type="Proteomes" id="UP000326396">
    <property type="component" value="Linkage Group LG6"/>
</dbReference>
<dbReference type="InterPro" id="IPR056605">
    <property type="entry name" value="LTI65_LTI78_N"/>
</dbReference>
<comment type="caution">
    <text evidence="8">The sequence shown here is derived from an EMBL/GenBank/DDBJ whole genome shotgun (WGS) entry which is preliminary data.</text>
</comment>
<dbReference type="CDD" id="cd07976">
    <property type="entry name" value="TFIIA_alpha_beta_like"/>
    <property type="match status" value="1"/>
</dbReference>
<dbReference type="PANTHER" id="PTHR12694">
    <property type="entry name" value="TRANSCRIPTION INITIATION FACTOR IIA SUBUNIT 1"/>
    <property type="match status" value="1"/>
</dbReference>
<sequence length="667" mass="73690">MATSTTSNVYIQVIEDVINKVREEFINNGGPGEGVLNELQGLWELKMMQAGAIVGPIDRSAIAKSMAPGVAANTVHDLNVPYEGPDEYETPTADLLFPPTPMQTPLPAQTPLPGSAPTPLPGTMDNSYNIPTGGTPITPSDYTSINENGALNNAGRPSPYMASASFPSSLFQPPSSWMNQRPPLDVNIAYVEGREDMERGAANQPTTQDFFHLSAGKRKRDELSSQYRPGGYIPQQDGAADVITDKLKVGQGSRVQAGHGLKFSSRIPQLDGPIPDPYDDVLSTPNIYNYQGVVNEDYNVANTPALPELQAQTPALINQSDVLDDDEEEPLNENDDDDDLDDVDQGDELNTQHLVLAQFDKVTRAKNRWRCNLKDGIMHINNKDVLFNKKQIYGFVDSLQWPKKWSQPPWMHPMIQQLKSHQIVNILKVEIGDFSGGGSISSHNSSSKPKQNHDQDDHKLHHHKKSVLMRVKEKAQKLKKSLSGRKHREGHEPHSLGITPLDSSNDGDKNEPEYFGTPSYEPQVTSDTNNQLEKQHSQESNKLKNESPSLDSNDTDADSKQSGLTTTTREEEENQRSNVQSHDKGVTMKEYIMHKFEPGDDERALSQAITQTITPKCEKVKEAMNSLLRNEETSGPTSRSTNLELDSTLSSSNESGDQDLKPKPNSG</sequence>
<evidence type="ECO:0000256" key="3">
    <source>
        <dbReference type="ARBA" id="ARBA00023163"/>
    </source>
</evidence>
<feature type="compositionally biased region" description="Polar residues" evidence="5">
    <location>
        <begin position="633"/>
        <end position="655"/>
    </location>
</feature>
<dbReference type="SUPFAM" id="SSF47396">
    <property type="entry name" value="Transcription factor IIA (TFIIA), alpha-helical domain"/>
    <property type="match status" value="1"/>
</dbReference>
<feature type="domain" description="LTI65/LTI78 PGEED repeat" evidence="6">
    <location>
        <begin position="583"/>
        <end position="613"/>
    </location>
</feature>
<dbReference type="InterPro" id="IPR057059">
    <property type="entry name" value="LTI65/LTI78_PGEED"/>
</dbReference>
<accession>A0A5N6M725</accession>
<dbReference type="InterPro" id="IPR009088">
    <property type="entry name" value="TFIIA_b-brl"/>
</dbReference>
<dbReference type="SUPFAM" id="SSF50784">
    <property type="entry name" value="Transcription factor IIA (TFIIA), beta-barrel domain"/>
    <property type="match status" value="1"/>
</dbReference>
<feature type="compositionally biased region" description="Basic and acidic residues" evidence="5">
    <location>
        <begin position="533"/>
        <end position="545"/>
    </location>
</feature>
<dbReference type="OrthoDB" id="6275927at2759"/>
<keyword evidence="3" id="KW-0804">Transcription</keyword>
<feature type="compositionally biased region" description="Polar residues" evidence="5">
    <location>
        <begin position="520"/>
        <end position="532"/>
    </location>
</feature>
<dbReference type="EMBL" id="SZYD01000016">
    <property type="protein sequence ID" value="KAD3336435.1"/>
    <property type="molecule type" value="Genomic_DNA"/>
</dbReference>
<dbReference type="Pfam" id="PF23399">
    <property type="entry name" value="LTI65_PGEED"/>
    <property type="match status" value="1"/>
</dbReference>
<dbReference type="Gene3D" id="2.30.18.10">
    <property type="entry name" value="Transcription factor IIA (TFIIA), beta-barrel domain"/>
    <property type="match status" value="1"/>
</dbReference>
<dbReference type="GO" id="GO:0006367">
    <property type="term" value="P:transcription initiation at RNA polymerase II promoter"/>
    <property type="evidence" value="ECO:0007669"/>
    <property type="project" value="InterPro"/>
</dbReference>
<evidence type="ECO:0000313" key="9">
    <source>
        <dbReference type="Proteomes" id="UP000326396"/>
    </source>
</evidence>
<evidence type="ECO:0000256" key="4">
    <source>
        <dbReference type="ARBA" id="ARBA00023242"/>
    </source>
</evidence>
<keyword evidence="4" id="KW-0539">Nucleus</keyword>
<dbReference type="Pfam" id="PF03153">
    <property type="entry name" value="TFIIA"/>
    <property type="match status" value="2"/>
</dbReference>
<evidence type="ECO:0000256" key="5">
    <source>
        <dbReference type="SAM" id="MobiDB-lite"/>
    </source>
</evidence>
<dbReference type="SMART" id="SM01371">
    <property type="entry name" value="TFIIA"/>
    <property type="match status" value="1"/>
</dbReference>
<feature type="compositionally biased region" description="Basic residues" evidence="5">
    <location>
        <begin position="477"/>
        <end position="488"/>
    </location>
</feature>
<comment type="similarity">
    <text evidence="2">Belongs to the TFIIA subunit 1 family.</text>
</comment>
<name>A0A5N6M725_9ASTR</name>
<evidence type="ECO:0000259" key="7">
    <source>
        <dbReference type="Pfam" id="PF23403"/>
    </source>
</evidence>
<feature type="compositionally biased region" description="Acidic residues" evidence="5">
    <location>
        <begin position="322"/>
        <end position="344"/>
    </location>
</feature>
<protein>
    <submittedName>
        <fullName evidence="8">Uncharacterized protein</fullName>
    </submittedName>
</protein>
<comment type="subcellular location">
    <subcellularLocation>
        <location evidence="1">Nucleus</location>
    </subcellularLocation>
</comment>
<feature type="region of interest" description="Disordered" evidence="5">
    <location>
        <begin position="437"/>
        <end position="588"/>
    </location>
</feature>